<protein>
    <submittedName>
        <fullName evidence="2">Uncharacterized protein</fullName>
    </submittedName>
</protein>
<evidence type="ECO:0000256" key="1">
    <source>
        <dbReference type="SAM" id="MobiDB-lite"/>
    </source>
</evidence>
<keyword evidence="3" id="KW-1185">Reference proteome</keyword>
<name>A0A9D4UL41_ADICA</name>
<evidence type="ECO:0000313" key="2">
    <source>
        <dbReference type="EMBL" id="KAI5069846.1"/>
    </source>
</evidence>
<dbReference type="EMBL" id="JABFUD020000015">
    <property type="protein sequence ID" value="KAI5069846.1"/>
    <property type="molecule type" value="Genomic_DNA"/>
</dbReference>
<reference evidence="2" key="1">
    <citation type="submission" date="2021-01" db="EMBL/GenBank/DDBJ databases">
        <title>Adiantum capillus-veneris genome.</title>
        <authorList>
            <person name="Fang Y."/>
            <person name="Liao Q."/>
        </authorList>
    </citation>
    <scope>NUCLEOTIDE SEQUENCE</scope>
    <source>
        <strain evidence="2">H3</strain>
        <tissue evidence="2">Leaf</tissue>
    </source>
</reference>
<feature type="non-terminal residue" evidence="2">
    <location>
        <position position="122"/>
    </location>
</feature>
<comment type="caution">
    <text evidence="2">The sequence shown here is derived from an EMBL/GenBank/DDBJ whole genome shotgun (WGS) entry which is preliminary data.</text>
</comment>
<feature type="non-terminal residue" evidence="2">
    <location>
        <position position="1"/>
    </location>
</feature>
<organism evidence="2 3">
    <name type="scientific">Adiantum capillus-veneris</name>
    <name type="common">Maidenhair fern</name>
    <dbReference type="NCBI Taxonomy" id="13818"/>
    <lineage>
        <taxon>Eukaryota</taxon>
        <taxon>Viridiplantae</taxon>
        <taxon>Streptophyta</taxon>
        <taxon>Embryophyta</taxon>
        <taxon>Tracheophyta</taxon>
        <taxon>Polypodiopsida</taxon>
        <taxon>Polypodiidae</taxon>
        <taxon>Polypodiales</taxon>
        <taxon>Pteridineae</taxon>
        <taxon>Pteridaceae</taxon>
        <taxon>Vittarioideae</taxon>
        <taxon>Adiantum</taxon>
    </lineage>
</organism>
<evidence type="ECO:0000313" key="3">
    <source>
        <dbReference type="Proteomes" id="UP000886520"/>
    </source>
</evidence>
<gene>
    <name evidence="2" type="ORF">GOP47_0016147</name>
</gene>
<dbReference type="Proteomes" id="UP000886520">
    <property type="component" value="Chromosome 15"/>
</dbReference>
<dbReference type="AlphaFoldDB" id="A0A9D4UL41"/>
<sequence>RQRHHQAQRQARQSAHCDGSCPCGHGGHGFLLQLGAHSSHYLHAHSHKAGVVPHTCALHRSTLPRTEAGGDGGDEELHTCAPHRSTLPRTQAGGGDGGLTSCFSTRTLSLSLSLSLSISLSL</sequence>
<feature type="region of interest" description="Disordered" evidence="1">
    <location>
        <begin position="66"/>
        <end position="94"/>
    </location>
</feature>
<proteinExistence type="predicted"/>
<accession>A0A9D4UL41</accession>